<reference evidence="3 4" key="1">
    <citation type="submission" date="2021-01" db="EMBL/GenBank/DDBJ databases">
        <title>Sequencing the genomes of 1000 actinobacteria strains.</title>
        <authorList>
            <person name="Klenk H.-P."/>
        </authorList>
    </citation>
    <scope>NUCLEOTIDE SEQUENCE [LARGE SCALE GENOMIC DNA]</scope>
    <source>
        <strain evidence="3 4">DSM 18662</strain>
    </source>
</reference>
<name>A0ABS2REC0_9ACTN</name>
<accession>A0ABS2REC0</accession>
<evidence type="ECO:0000313" key="3">
    <source>
        <dbReference type="EMBL" id="MBM7797336.1"/>
    </source>
</evidence>
<dbReference type="InterPro" id="IPR016181">
    <property type="entry name" value="Acyl_CoA_acyltransferase"/>
</dbReference>
<dbReference type="Pfam" id="PF13302">
    <property type="entry name" value="Acetyltransf_3"/>
    <property type="match status" value="1"/>
</dbReference>
<evidence type="ECO:0000256" key="1">
    <source>
        <dbReference type="SAM" id="MobiDB-lite"/>
    </source>
</evidence>
<dbReference type="Proteomes" id="UP000704762">
    <property type="component" value="Unassembled WGS sequence"/>
</dbReference>
<dbReference type="InterPro" id="IPR000182">
    <property type="entry name" value="GNAT_dom"/>
</dbReference>
<comment type="caution">
    <text evidence="3">The sequence shown here is derived from an EMBL/GenBank/DDBJ whole genome shotgun (WGS) entry which is preliminary data.</text>
</comment>
<dbReference type="PROSITE" id="PS51186">
    <property type="entry name" value="GNAT"/>
    <property type="match status" value="1"/>
</dbReference>
<dbReference type="Gene3D" id="3.40.630.30">
    <property type="match status" value="1"/>
</dbReference>
<feature type="domain" description="N-acetyltransferase" evidence="2">
    <location>
        <begin position="13"/>
        <end position="183"/>
    </location>
</feature>
<organism evidence="3 4">
    <name type="scientific">Microlunatus panaciterrae</name>
    <dbReference type="NCBI Taxonomy" id="400768"/>
    <lineage>
        <taxon>Bacteria</taxon>
        <taxon>Bacillati</taxon>
        <taxon>Actinomycetota</taxon>
        <taxon>Actinomycetes</taxon>
        <taxon>Propionibacteriales</taxon>
        <taxon>Propionibacteriaceae</taxon>
        <taxon>Microlunatus</taxon>
    </lineage>
</organism>
<keyword evidence="4" id="KW-1185">Reference proteome</keyword>
<dbReference type="SUPFAM" id="SSF55729">
    <property type="entry name" value="Acyl-CoA N-acyltransferases (Nat)"/>
    <property type="match status" value="1"/>
</dbReference>
<proteinExistence type="predicted"/>
<sequence length="214" mass="23683">MSAVEIFLQTERLLLRRFTPDDVDHLVRLDSDPAVMRYITGGAPTSRQEIAEEHIPAYLRYYREYAGYGFWAVVERRTGEFIGWFHLRPGPAQPPDAPELGYRFVRASWGQGFATEGSLALIRKAFLELGASRVNANTMVMNTASRRVMEKAGLTQGRIFVGDWPVAIPGDEEGDVEYAADRAEWLAWDAARAAGSGGPDEGADRSVSAVSDGR</sequence>
<protein>
    <submittedName>
        <fullName evidence="3">RimJ/RimL family protein N-acetyltransferase</fullName>
    </submittedName>
</protein>
<feature type="region of interest" description="Disordered" evidence="1">
    <location>
        <begin position="193"/>
        <end position="214"/>
    </location>
</feature>
<evidence type="ECO:0000313" key="4">
    <source>
        <dbReference type="Proteomes" id="UP000704762"/>
    </source>
</evidence>
<gene>
    <name evidence="3" type="ORF">JOE57_000257</name>
</gene>
<dbReference type="PANTHER" id="PTHR43792:SF1">
    <property type="entry name" value="N-ACETYLTRANSFERASE DOMAIN-CONTAINING PROTEIN"/>
    <property type="match status" value="1"/>
</dbReference>
<dbReference type="PANTHER" id="PTHR43792">
    <property type="entry name" value="GNAT FAMILY, PUTATIVE (AFU_ORTHOLOGUE AFUA_3G00765)-RELATED-RELATED"/>
    <property type="match status" value="1"/>
</dbReference>
<dbReference type="EMBL" id="JAFBCF010000001">
    <property type="protein sequence ID" value="MBM7797336.1"/>
    <property type="molecule type" value="Genomic_DNA"/>
</dbReference>
<dbReference type="InterPro" id="IPR051531">
    <property type="entry name" value="N-acetyltransferase"/>
</dbReference>
<dbReference type="RefSeq" id="WP_204916046.1">
    <property type="nucleotide sequence ID" value="NZ_BAAAQP010000003.1"/>
</dbReference>
<evidence type="ECO:0000259" key="2">
    <source>
        <dbReference type="PROSITE" id="PS51186"/>
    </source>
</evidence>